<dbReference type="RefSeq" id="WP_022636071.1">
    <property type="nucleotide sequence ID" value="NZ_ASJR01000003.1"/>
</dbReference>
<evidence type="ECO:0000313" key="1">
    <source>
        <dbReference type="EMBL" id="ERP39043.1"/>
    </source>
</evidence>
<organism evidence="1 2">
    <name type="scientific">Chitinivibrio alkaliphilus ACht1</name>
    <dbReference type="NCBI Taxonomy" id="1313304"/>
    <lineage>
        <taxon>Bacteria</taxon>
        <taxon>Pseudomonadati</taxon>
        <taxon>Fibrobacterota</taxon>
        <taxon>Chitinivibrionia</taxon>
        <taxon>Chitinivibrionales</taxon>
        <taxon>Chitinivibrionaceae</taxon>
        <taxon>Chitinivibrio</taxon>
    </lineage>
</organism>
<comment type="caution">
    <text evidence="1">The sequence shown here is derived from an EMBL/GenBank/DDBJ whole genome shotgun (WGS) entry which is preliminary data.</text>
</comment>
<proteinExistence type="predicted"/>
<name>U7DBT2_9BACT</name>
<accession>U7DBT2</accession>
<dbReference type="Proteomes" id="UP000017148">
    <property type="component" value="Unassembled WGS sequence"/>
</dbReference>
<gene>
    <name evidence="1" type="ORF">CALK_0537</name>
</gene>
<sequence length="59" mass="6840">MNFTNMTQFDRVKKAFSKRSLDWGKVSVETNDNAEVREFLMGLQEAYNLTRNNSTGNFS</sequence>
<evidence type="ECO:0000313" key="2">
    <source>
        <dbReference type="Proteomes" id="UP000017148"/>
    </source>
</evidence>
<keyword evidence="2" id="KW-1185">Reference proteome</keyword>
<dbReference type="AlphaFoldDB" id="U7DBT2"/>
<protein>
    <submittedName>
        <fullName evidence="1">Uncharacterized protein</fullName>
    </submittedName>
</protein>
<dbReference type="EMBL" id="ASJR01000003">
    <property type="protein sequence ID" value="ERP39043.1"/>
    <property type="molecule type" value="Genomic_DNA"/>
</dbReference>
<dbReference type="STRING" id="1313304.CALK_0537"/>
<reference evidence="1 2" key="1">
    <citation type="journal article" date="2013" name="Environ. Microbiol.">
        <title>Genome analysis of Chitinivibrio alkaliphilus gen. nov., sp. nov., a novel extremely haloalkaliphilic anaerobic chitinolytic bacterium from the candidate phylum Termite Group 3.</title>
        <authorList>
            <person name="Sorokin D.Y."/>
            <person name="Gumerov V.M."/>
            <person name="Rakitin A.L."/>
            <person name="Beletsky A.V."/>
            <person name="Damste J.S."/>
            <person name="Muyzer G."/>
            <person name="Mardanov A.V."/>
            <person name="Ravin N.V."/>
        </authorList>
    </citation>
    <scope>NUCLEOTIDE SEQUENCE [LARGE SCALE GENOMIC DNA]</scope>
    <source>
        <strain evidence="1 2">ACht1</strain>
    </source>
</reference>